<accession>A0A1I3QBK7</accession>
<organism evidence="2 3">
    <name type="scientific">Planctomicrobium piriforme</name>
    <dbReference type="NCBI Taxonomy" id="1576369"/>
    <lineage>
        <taxon>Bacteria</taxon>
        <taxon>Pseudomonadati</taxon>
        <taxon>Planctomycetota</taxon>
        <taxon>Planctomycetia</taxon>
        <taxon>Planctomycetales</taxon>
        <taxon>Planctomycetaceae</taxon>
        <taxon>Planctomicrobium</taxon>
    </lineage>
</organism>
<dbReference type="RefSeq" id="WP_092054762.1">
    <property type="nucleotide sequence ID" value="NZ_FOQD01000018.1"/>
</dbReference>
<protein>
    <submittedName>
        <fullName evidence="2">Glycosyltransferase involved in cell wall bisynthesis</fullName>
    </submittedName>
</protein>
<dbReference type="AlphaFoldDB" id="A0A1I3QBK7"/>
<name>A0A1I3QBK7_9PLAN</name>
<dbReference type="Proteomes" id="UP000199518">
    <property type="component" value="Unassembled WGS sequence"/>
</dbReference>
<keyword evidence="3" id="KW-1185">Reference proteome</keyword>
<feature type="domain" description="Glycosyltransferase subfamily 4-like N-terminal" evidence="1">
    <location>
        <begin position="29"/>
        <end position="182"/>
    </location>
</feature>
<evidence type="ECO:0000313" key="2">
    <source>
        <dbReference type="EMBL" id="SFJ31674.1"/>
    </source>
</evidence>
<evidence type="ECO:0000259" key="1">
    <source>
        <dbReference type="Pfam" id="PF13439"/>
    </source>
</evidence>
<dbReference type="InterPro" id="IPR028098">
    <property type="entry name" value="Glyco_trans_4-like_N"/>
</dbReference>
<reference evidence="3" key="1">
    <citation type="submission" date="2016-10" db="EMBL/GenBank/DDBJ databases">
        <authorList>
            <person name="Varghese N."/>
            <person name="Submissions S."/>
        </authorList>
    </citation>
    <scope>NUCLEOTIDE SEQUENCE [LARGE SCALE GENOMIC DNA]</scope>
    <source>
        <strain evidence="3">DSM 26348</strain>
    </source>
</reference>
<dbReference type="Gene3D" id="3.40.50.2000">
    <property type="entry name" value="Glycogen Phosphorylase B"/>
    <property type="match status" value="2"/>
</dbReference>
<sequence>MPFSGQSEISSSDSLERRRIAFCITDLDPGGAEKALFQIVTRLDRRHWEPRVYCLGPEAELAPKLRDQGIVTLCYGAKSWRSLGVFPWLISELELFRPSLLQCFLFHANLVGRITGRAAGVPVILAGHRVAEREKQWHLWLERLTKRCVDHHVCVSQGVADHLVRHARIPPAALTVISNGVEIPPPAEFPVNLQAEFGFSPLSPVILAVGRLHPQKDFLTLLEAFARVRERRPEVRLLIVGEGPQRADLEARAWQLGLGDTVQFAGYRADVSELMRQASVLAVTSRWEGMSNVILEALAVGLPVVATPVEGVAELARSRLAPVVVSQVGATGFSESLLSVLAASNSTSRTTVSAEALEEHGLTWNSVAARYDDLYVQLVK</sequence>
<dbReference type="GO" id="GO:0016757">
    <property type="term" value="F:glycosyltransferase activity"/>
    <property type="evidence" value="ECO:0007669"/>
    <property type="project" value="TreeGrafter"/>
</dbReference>
<dbReference type="STRING" id="1576369.SAMN05421753_11844"/>
<proteinExistence type="predicted"/>
<evidence type="ECO:0000313" key="3">
    <source>
        <dbReference type="Proteomes" id="UP000199518"/>
    </source>
</evidence>
<dbReference type="Pfam" id="PF13692">
    <property type="entry name" value="Glyco_trans_1_4"/>
    <property type="match status" value="1"/>
</dbReference>
<dbReference type="SUPFAM" id="SSF53756">
    <property type="entry name" value="UDP-Glycosyltransferase/glycogen phosphorylase"/>
    <property type="match status" value="1"/>
</dbReference>
<dbReference type="PANTHER" id="PTHR12526:SF636">
    <property type="entry name" value="BLL3647 PROTEIN"/>
    <property type="match status" value="1"/>
</dbReference>
<keyword evidence="2" id="KW-0808">Transferase</keyword>
<dbReference type="PANTHER" id="PTHR12526">
    <property type="entry name" value="GLYCOSYLTRANSFERASE"/>
    <property type="match status" value="1"/>
</dbReference>
<dbReference type="OrthoDB" id="9804196at2"/>
<dbReference type="Pfam" id="PF13439">
    <property type="entry name" value="Glyco_transf_4"/>
    <property type="match status" value="1"/>
</dbReference>
<gene>
    <name evidence="2" type="ORF">SAMN05421753_11844</name>
</gene>
<dbReference type="EMBL" id="FOQD01000018">
    <property type="protein sequence ID" value="SFJ31674.1"/>
    <property type="molecule type" value="Genomic_DNA"/>
</dbReference>
<dbReference type="CDD" id="cd03811">
    <property type="entry name" value="GT4_GT28_WabH-like"/>
    <property type="match status" value="1"/>
</dbReference>